<dbReference type="SMART" id="SM00342">
    <property type="entry name" value="HTH_ARAC"/>
    <property type="match status" value="1"/>
</dbReference>
<dbReference type="PANTHER" id="PTHR43280:SF2">
    <property type="entry name" value="HTH-TYPE TRANSCRIPTIONAL REGULATOR EXSA"/>
    <property type="match status" value="1"/>
</dbReference>
<dbReference type="PANTHER" id="PTHR43280">
    <property type="entry name" value="ARAC-FAMILY TRANSCRIPTIONAL REGULATOR"/>
    <property type="match status" value="1"/>
</dbReference>
<dbReference type="InterPro" id="IPR003313">
    <property type="entry name" value="AraC-bd"/>
</dbReference>
<keyword evidence="6" id="KW-1185">Reference proteome</keyword>
<dbReference type="InterPro" id="IPR009057">
    <property type="entry name" value="Homeodomain-like_sf"/>
</dbReference>
<dbReference type="EMBL" id="JACRSW010000040">
    <property type="protein sequence ID" value="MBC8558330.1"/>
    <property type="molecule type" value="Genomic_DNA"/>
</dbReference>
<dbReference type="SUPFAM" id="SSF51215">
    <property type="entry name" value="Regulatory protein AraC"/>
    <property type="match status" value="1"/>
</dbReference>
<protein>
    <submittedName>
        <fullName evidence="5">AraC family transcriptional regulator</fullName>
    </submittedName>
</protein>
<feature type="domain" description="HTH araC/xylS-type" evidence="4">
    <location>
        <begin position="206"/>
        <end position="304"/>
    </location>
</feature>
<evidence type="ECO:0000256" key="1">
    <source>
        <dbReference type="ARBA" id="ARBA00023015"/>
    </source>
</evidence>
<keyword evidence="1" id="KW-0805">Transcription regulation</keyword>
<comment type="caution">
    <text evidence="5">The sequence shown here is derived from an EMBL/GenBank/DDBJ whole genome shotgun (WGS) entry which is preliminary data.</text>
</comment>
<accession>A0ABR7MX02</accession>
<reference evidence="5 6" key="1">
    <citation type="submission" date="2020-08" db="EMBL/GenBank/DDBJ databases">
        <title>Genome public.</title>
        <authorList>
            <person name="Liu C."/>
            <person name="Sun Q."/>
        </authorList>
    </citation>
    <scope>NUCLEOTIDE SEQUENCE [LARGE SCALE GENOMIC DNA]</scope>
    <source>
        <strain evidence="5 6">BX3</strain>
    </source>
</reference>
<evidence type="ECO:0000313" key="5">
    <source>
        <dbReference type="EMBL" id="MBC8558330.1"/>
    </source>
</evidence>
<keyword evidence="2" id="KW-0238">DNA-binding</keyword>
<dbReference type="Gene3D" id="1.10.10.60">
    <property type="entry name" value="Homeodomain-like"/>
    <property type="match status" value="2"/>
</dbReference>
<evidence type="ECO:0000259" key="4">
    <source>
        <dbReference type="PROSITE" id="PS01124"/>
    </source>
</evidence>
<dbReference type="RefSeq" id="WP_249305729.1">
    <property type="nucleotide sequence ID" value="NZ_JACRSW010000040.1"/>
</dbReference>
<evidence type="ECO:0000256" key="2">
    <source>
        <dbReference type="ARBA" id="ARBA00023125"/>
    </source>
</evidence>
<keyword evidence="3" id="KW-0804">Transcription</keyword>
<organism evidence="5 6">
    <name type="scientific">Jutongia hominis</name>
    <dbReference type="NCBI Taxonomy" id="2763664"/>
    <lineage>
        <taxon>Bacteria</taxon>
        <taxon>Bacillati</taxon>
        <taxon>Bacillota</taxon>
        <taxon>Clostridia</taxon>
        <taxon>Lachnospirales</taxon>
        <taxon>Lachnospiraceae</taxon>
        <taxon>Jutongia</taxon>
    </lineage>
</organism>
<dbReference type="InterPro" id="IPR037923">
    <property type="entry name" value="HTH-like"/>
</dbReference>
<proteinExistence type="predicted"/>
<dbReference type="Proteomes" id="UP000637513">
    <property type="component" value="Unassembled WGS sequence"/>
</dbReference>
<dbReference type="Pfam" id="PF02311">
    <property type="entry name" value="AraC_binding"/>
    <property type="match status" value="1"/>
</dbReference>
<dbReference type="InterPro" id="IPR018060">
    <property type="entry name" value="HTH_AraC"/>
</dbReference>
<dbReference type="Pfam" id="PF12833">
    <property type="entry name" value="HTH_18"/>
    <property type="match status" value="1"/>
</dbReference>
<dbReference type="PROSITE" id="PS01124">
    <property type="entry name" value="HTH_ARAC_FAMILY_2"/>
    <property type="match status" value="1"/>
</dbReference>
<name>A0ABR7MX02_9FIRM</name>
<sequence length="311" mass="37154">MHPPEKTFFQQNIYFSADMKHLPEIVLIDDVTISSPYVHYRRKPEEYILYYIYDGEMYLTEGDTAYVLAKGDILLLDPKRVHYGRKTSTCHYLYLHFRWDDLKEESIQADHLLHFRKSLREQNSLFDAANAGGDRLILPKYRKVPKRSDGKIRFLLEQMQSQFHNGMEYRQEMTAALCLQFFIEYARILNDQYSETTTKNMDQTISNIITYIYRYYPDEITSRDISRRMHGNYNYINRKFKEYTGRTIMNFLNEYRVYRSRELLATGLYTHKQIAAEVGFCNEFYFSRVFKKVIGISPSVYAKGVNRKETI</sequence>
<evidence type="ECO:0000256" key="3">
    <source>
        <dbReference type="ARBA" id="ARBA00023163"/>
    </source>
</evidence>
<gene>
    <name evidence="5" type="ORF">H8700_11550</name>
</gene>
<dbReference type="SUPFAM" id="SSF46689">
    <property type="entry name" value="Homeodomain-like"/>
    <property type="match status" value="1"/>
</dbReference>
<evidence type="ECO:0000313" key="6">
    <source>
        <dbReference type="Proteomes" id="UP000637513"/>
    </source>
</evidence>